<reference evidence="2" key="1">
    <citation type="submission" date="2014-09" db="EMBL/GenBank/DDBJ databases">
        <authorList>
            <person name="Mudge J."/>
            <person name="Ramaraj T."/>
            <person name="Lindquist I.E."/>
            <person name="Bharti A.K."/>
            <person name="Sundararajan A."/>
            <person name="Cameron C.T."/>
            <person name="Woodward J.E."/>
            <person name="May G.D."/>
            <person name="Brubaker C."/>
            <person name="Broadhvest J."/>
            <person name="Wilkins T.A."/>
        </authorList>
    </citation>
    <scope>NUCLEOTIDE SEQUENCE</scope>
    <source>
        <strain evidence="2">cv. AKA8401</strain>
    </source>
</reference>
<evidence type="ECO:0000313" key="2">
    <source>
        <dbReference type="Proteomes" id="UP000032142"/>
    </source>
</evidence>
<dbReference type="EMBL" id="KN421976">
    <property type="protein sequence ID" value="KHG22496.1"/>
    <property type="molecule type" value="Genomic_DNA"/>
</dbReference>
<protein>
    <submittedName>
        <fullName evidence="1">Uncharacterized protein</fullName>
    </submittedName>
</protein>
<accession>A0A0B0PGJ4</accession>
<gene>
    <name evidence="1" type="ORF">F383_04774</name>
</gene>
<dbReference type="Proteomes" id="UP000032142">
    <property type="component" value="Unassembled WGS sequence"/>
</dbReference>
<dbReference type="AlphaFoldDB" id="A0A0B0PGJ4"/>
<name>A0A0B0PGJ4_GOSAR</name>
<evidence type="ECO:0000313" key="1">
    <source>
        <dbReference type="EMBL" id="KHG22496.1"/>
    </source>
</evidence>
<keyword evidence="2" id="KW-1185">Reference proteome</keyword>
<sequence>MYPDYSYGSYETFQTSLHYQNFLVFLIFNTNSHSSLIINI</sequence>
<organism evidence="1 2">
    <name type="scientific">Gossypium arboreum</name>
    <name type="common">Tree cotton</name>
    <name type="synonym">Gossypium nanking</name>
    <dbReference type="NCBI Taxonomy" id="29729"/>
    <lineage>
        <taxon>Eukaryota</taxon>
        <taxon>Viridiplantae</taxon>
        <taxon>Streptophyta</taxon>
        <taxon>Embryophyta</taxon>
        <taxon>Tracheophyta</taxon>
        <taxon>Spermatophyta</taxon>
        <taxon>Magnoliopsida</taxon>
        <taxon>eudicotyledons</taxon>
        <taxon>Gunneridae</taxon>
        <taxon>Pentapetalae</taxon>
        <taxon>rosids</taxon>
        <taxon>malvids</taxon>
        <taxon>Malvales</taxon>
        <taxon>Malvaceae</taxon>
        <taxon>Malvoideae</taxon>
        <taxon>Gossypium</taxon>
    </lineage>
</organism>
<proteinExistence type="predicted"/>